<protein>
    <submittedName>
        <fullName evidence="3">Uncharacterized protein</fullName>
    </submittedName>
</protein>
<dbReference type="Proteomes" id="UP000001058">
    <property type="component" value="Unassembled WGS sequence"/>
</dbReference>
<accession>D8UB07</accession>
<name>D8UB07_VOLCA</name>
<feature type="transmembrane region" description="Helical" evidence="2">
    <location>
        <begin position="20"/>
        <end position="42"/>
    </location>
</feature>
<dbReference type="OrthoDB" id="548397at2759"/>
<keyword evidence="4" id="KW-1185">Reference proteome</keyword>
<organism evidence="4">
    <name type="scientific">Volvox carteri f. nagariensis</name>
    <dbReference type="NCBI Taxonomy" id="3068"/>
    <lineage>
        <taxon>Eukaryota</taxon>
        <taxon>Viridiplantae</taxon>
        <taxon>Chlorophyta</taxon>
        <taxon>core chlorophytes</taxon>
        <taxon>Chlorophyceae</taxon>
        <taxon>CS clade</taxon>
        <taxon>Chlamydomonadales</taxon>
        <taxon>Volvocaceae</taxon>
        <taxon>Volvox</taxon>
    </lineage>
</organism>
<keyword evidence="2" id="KW-1133">Transmembrane helix</keyword>
<gene>
    <name evidence="3" type="ORF">VOLCADRAFT_96774</name>
</gene>
<sequence length="145" mass="14744">MVKDSDVSHLGESYQEAGGPASGLLALSCGMLLACACAMPVVPDLKVTLVALGMFIWAVFQTACTPLPTIIFMCVLCVTAVFGAEQPPAAAATARVHTDSMKEGAAGGVAGHKEAGAKAASVPAGQRTAGTTPGHLEKRHGKKRK</sequence>
<evidence type="ECO:0000313" key="3">
    <source>
        <dbReference type="EMBL" id="EFJ43085.1"/>
    </source>
</evidence>
<evidence type="ECO:0000256" key="2">
    <source>
        <dbReference type="SAM" id="Phobius"/>
    </source>
</evidence>
<dbReference type="InParanoid" id="D8UB07"/>
<dbReference type="PROSITE" id="PS51257">
    <property type="entry name" value="PROKAR_LIPOPROTEIN"/>
    <property type="match status" value="1"/>
</dbReference>
<keyword evidence="2" id="KW-0812">Transmembrane</keyword>
<feature type="region of interest" description="Disordered" evidence="1">
    <location>
        <begin position="103"/>
        <end position="145"/>
    </location>
</feature>
<reference evidence="3 4" key="1">
    <citation type="journal article" date="2010" name="Science">
        <title>Genomic analysis of organismal complexity in the multicellular green alga Volvox carteri.</title>
        <authorList>
            <person name="Prochnik S.E."/>
            <person name="Umen J."/>
            <person name="Nedelcu A.M."/>
            <person name="Hallmann A."/>
            <person name="Miller S.M."/>
            <person name="Nishii I."/>
            <person name="Ferris P."/>
            <person name="Kuo A."/>
            <person name="Mitros T."/>
            <person name="Fritz-Laylin L.K."/>
            <person name="Hellsten U."/>
            <person name="Chapman J."/>
            <person name="Simakov O."/>
            <person name="Rensing S.A."/>
            <person name="Terry A."/>
            <person name="Pangilinan J."/>
            <person name="Kapitonov V."/>
            <person name="Jurka J."/>
            <person name="Salamov A."/>
            <person name="Shapiro H."/>
            <person name="Schmutz J."/>
            <person name="Grimwood J."/>
            <person name="Lindquist E."/>
            <person name="Lucas S."/>
            <person name="Grigoriev I.V."/>
            <person name="Schmitt R."/>
            <person name="Kirk D."/>
            <person name="Rokhsar D.S."/>
        </authorList>
    </citation>
    <scope>NUCLEOTIDE SEQUENCE [LARGE SCALE GENOMIC DNA]</scope>
    <source>
        <strain evidence="4">f. Nagariensis / Eve</strain>
    </source>
</reference>
<feature type="transmembrane region" description="Helical" evidence="2">
    <location>
        <begin position="49"/>
        <end position="82"/>
    </location>
</feature>
<keyword evidence="2" id="KW-0472">Membrane</keyword>
<dbReference type="GeneID" id="9614610"/>
<dbReference type="RefSeq" id="XP_002955884.1">
    <property type="nucleotide sequence ID" value="XM_002955838.1"/>
</dbReference>
<dbReference type="AlphaFoldDB" id="D8UB07"/>
<dbReference type="KEGG" id="vcn:VOLCADRAFT_96774"/>
<evidence type="ECO:0000256" key="1">
    <source>
        <dbReference type="SAM" id="MobiDB-lite"/>
    </source>
</evidence>
<evidence type="ECO:0000313" key="4">
    <source>
        <dbReference type="Proteomes" id="UP000001058"/>
    </source>
</evidence>
<proteinExistence type="predicted"/>
<dbReference type="EMBL" id="GL378376">
    <property type="protein sequence ID" value="EFJ43085.1"/>
    <property type="molecule type" value="Genomic_DNA"/>
</dbReference>